<name>A0AAJ0DME8_9PEZI</name>
<reference evidence="2" key="1">
    <citation type="submission" date="2023-04" db="EMBL/GenBank/DDBJ databases">
        <title>Black Yeasts Isolated from many extreme environments.</title>
        <authorList>
            <person name="Coleine C."/>
            <person name="Stajich J.E."/>
            <person name="Selbmann L."/>
        </authorList>
    </citation>
    <scope>NUCLEOTIDE SEQUENCE</scope>
    <source>
        <strain evidence="2">CCFEE 5312</strain>
    </source>
</reference>
<gene>
    <name evidence="2" type="ORF">LTR09_006043</name>
</gene>
<sequence>MQGEQSAGTISFVQSLIVTLEVAPALSCLCLCSREVVAASNNSATACTSRTDLLPRSYISAITKNQSNTKAAHNTSSIKLENMLTLLALAALTAAAPFASSAAPGLSSEFTLQMQYHDKPMSLGAIESGKGGSLYIVGFDPDVYRGTPVTMTGNDTNAVLSFNIGPGDDCETTQTGVFGISVPDMGELYGEKSLITAWKDGIGSEVSVGETSVFPHITAASQSWYACQITVQGKEYIGLAIGVYNSNGSWPYGCGPTSVKPVFDLPCDIVPDMDLR</sequence>
<organism evidence="2 3">
    <name type="scientific">Extremus antarcticus</name>
    <dbReference type="NCBI Taxonomy" id="702011"/>
    <lineage>
        <taxon>Eukaryota</taxon>
        <taxon>Fungi</taxon>
        <taxon>Dikarya</taxon>
        <taxon>Ascomycota</taxon>
        <taxon>Pezizomycotina</taxon>
        <taxon>Dothideomycetes</taxon>
        <taxon>Dothideomycetidae</taxon>
        <taxon>Mycosphaerellales</taxon>
        <taxon>Extremaceae</taxon>
        <taxon>Extremus</taxon>
    </lineage>
</organism>
<evidence type="ECO:0000256" key="1">
    <source>
        <dbReference type="SAM" id="SignalP"/>
    </source>
</evidence>
<keyword evidence="1" id="KW-0732">Signal</keyword>
<dbReference type="AlphaFoldDB" id="A0AAJ0DME8"/>
<evidence type="ECO:0000313" key="2">
    <source>
        <dbReference type="EMBL" id="KAK3052979.1"/>
    </source>
</evidence>
<dbReference type="Proteomes" id="UP001271007">
    <property type="component" value="Unassembled WGS sequence"/>
</dbReference>
<keyword evidence="3" id="KW-1185">Reference proteome</keyword>
<accession>A0AAJ0DME8</accession>
<proteinExistence type="predicted"/>
<feature type="signal peptide" evidence="1">
    <location>
        <begin position="1"/>
        <end position="27"/>
    </location>
</feature>
<dbReference type="EMBL" id="JAWDJX010000018">
    <property type="protein sequence ID" value="KAK3052979.1"/>
    <property type="molecule type" value="Genomic_DNA"/>
</dbReference>
<evidence type="ECO:0000313" key="3">
    <source>
        <dbReference type="Proteomes" id="UP001271007"/>
    </source>
</evidence>
<protein>
    <submittedName>
        <fullName evidence="2">Uncharacterized protein</fullName>
    </submittedName>
</protein>
<comment type="caution">
    <text evidence="2">The sequence shown here is derived from an EMBL/GenBank/DDBJ whole genome shotgun (WGS) entry which is preliminary data.</text>
</comment>
<feature type="chain" id="PRO_5042598711" evidence="1">
    <location>
        <begin position="28"/>
        <end position="276"/>
    </location>
</feature>